<feature type="region of interest" description="Disordered" evidence="1">
    <location>
        <begin position="506"/>
        <end position="540"/>
    </location>
</feature>
<name>A0A397IYQ1_9GLOM</name>
<dbReference type="OrthoDB" id="2335226at2759"/>
<reference evidence="2 3" key="1">
    <citation type="submission" date="2018-08" db="EMBL/GenBank/DDBJ databases">
        <title>Genome and evolution of the arbuscular mycorrhizal fungus Diversispora epigaea (formerly Glomus versiforme) and its bacterial endosymbionts.</title>
        <authorList>
            <person name="Sun X."/>
            <person name="Fei Z."/>
            <person name="Harrison M."/>
        </authorList>
    </citation>
    <scope>NUCLEOTIDE SEQUENCE [LARGE SCALE GENOMIC DNA]</scope>
    <source>
        <strain evidence="2 3">IT104</strain>
    </source>
</reference>
<gene>
    <name evidence="2" type="ORF">Glove_139g338</name>
</gene>
<evidence type="ECO:0000313" key="3">
    <source>
        <dbReference type="Proteomes" id="UP000266861"/>
    </source>
</evidence>
<keyword evidence="3" id="KW-1185">Reference proteome</keyword>
<evidence type="ECO:0000313" key="2">
    <source>
        <dbReference type="EMBL" id="RHZ80207.1"/>
    </source>
</evidence>
<proteinExistence type="predicted"/>
<dbReference type="AlphaFoldDB" id="A0A397IYQ1"/>
<sequence>MGKLHRIKNNTVKNRIKISRLCKIQFSKKKLSSEMCDSEFTYVDFEESSTSEEDREEPFVIDETALANAWLLLNEESEDHDYDDNYEDDENSNEEKNNVNEFDMDDVHSKITEQISTDCNTSPPKVVILEPCDPPNCNDNVYAACEMYRDDLSISSNENLYVACDQAIFGRLISYKETHKDVRLLLGQWHTSKDMCSTLITIFSGYGIFNLTATLGARFLDKFEHVVDYHVTCRVLELIWVAVGIALCKNVKKEGKTMNDILNGNNRLIKVWYLFFRWTGYFVGHKIGIRKGNYNMQMKNLAAFAPLFPAAGKFKYASSVSHFLAQVHDDPQLRKLLQTVCSVNITNEGHYFAFDEALETYGVNFIKQNISGNLTDQPTLMLKIKGAQNEKNRLSMLLAEYTDDVATSQNVRAIKSRKDSLWSLAEKLSDAFNYPDPTTHPLFKGVPELSDVGIANILSLYESGKSRFQKILAQDVYRTEPRIAAGRRERNVKSYTYAQLVEKEKKEKKTNKRVDDPPQASNIQQSVSSIPQQIPLPPETNSLKKIRRTTTEIEKAILEQLFESEKLTETIISEVKLLQTVCSVNITNEGHYFAFDEALETYGVNFIKQNISGNLTDQPTLMLKIKGAQNEKNRLSMLLAEYTDDVATSQNVRAIKSRKDSLWSLAEKLSDAFNYPDPTTHPLFKGVPELSDVGIANILSLYESGKSRFQKILAQDVYRTEPRIAAGRRERNVKSYTYAQLVEKEKKEKKTNKRVDDPPQASNIQQSVSSIPQQIPLPPETNSLKKIRRTTTEIEKAILEQLFESEKLTETIISEVLLQLQAISLDWTTERIKTYWRNNRCKKPSKV</sequence>
<feature type="region of interest" description="Disordered" evidence="1">
    <location>
        <begin position="80"/>
        <end position="101"/>
    </location>
</feature>
<feature type="compositionally biased region" description="Acidic residues" evidence="1">
    <location>
        <begin position="80"/>
        <end position="92"/>
    </location>
</feature>
<feature type="compositionally biased region" description="Low complexity" evidence="1">
    <location>
        <begin position="762"/>
        <end position="774"/>
    </location>
</feature>
<dbReference type="EMBL" id="PQFF01000130">
    <property type="protein sequence ID" value="RHZ80207.1"/>
    <property type="molecule type" value="Genomic_DNA"/>
</dbReference>
<feature type="compositionally biased region" description="Basic and acidic residues" evidence="1">
    <location>
        <begin position="506"/>
        <end position="516"/>
    </location>
</feature>
<dbReference type="Proteomes" id="UP000266861">
    <property type="component" value="Unassembled WGS sequence"/>
</dbReference>
<feature type="region of interest" description="Disordered" evidence="1">
    <location>
        <begin position="747"/>
        <end position="781"/>
    </location>
</feature>
<protein>
    <submittedName>
        <fullName evidence="2">Uncharacterized protein</fullName>
    </submittedName>
</protein>
<evidence type="ECO:0000256" key="1">
    <source>
        <dbReference type="SAM" id="MobiDB-lite"/>
    </source>
</evidence>
<organism evidence="2 3">
    <name type="scientific">Diversispora epigaea</name>
    <dbReference type="NCBI Taxonomy" id="1348612"/>
    <lineage>
        <taxon>Eukaryota</taxon>
        <taxon>Fungi</taxon>
        <taxon>Fungi incertae sedis</taxon>
        <taxon>Mucoromycota</taxon>
        <taxon>Glomeromycotina</taxon>
        <taxon>Glomeromycetes</taxon>
        <taxon>Diversisporales</taxon>
        <taxon>Diversisporaceae</taxon>
        <taxon>Diversispora</taxon>
    </lineage>
</organism>
<accession>A0A397IYQ1</accession>
<feature type="compositionally biased region" description="Basic and acidic residues" evidence="1">
    <location>
        <begin position="747"/>
        <end position="757"/>
    </location>
</feature>
<feature type="compositionally biased region" description="Low complexity" evidence="1">
    <location>
        <begin position="521"/>
        <end position="533"/>
    </location>
</feature>
<comment type="caution">
    <text evidence="2">The sequence shown here is derived from an EMBL/GenBank/DDBJ whole genome shotgun (WGS) entry which is preliminary data.</text>
</comment>